<dbReference type="VEuPathDB" id="FungiDB:RO3G_12104"/>
<proteinExistence type="predicted"/>
<protein>
    <submittedName>
        <fullName evidence="2">Uncharacterized protein</fullName>
    </submittedName>
</protein>
<evidence type="ECO:0000256" key="1">
    <source>
        <dbReference type="SAM" id="MobiDB-lite"/>
    </source>
</evidence>
<sequence>MEASDEFVELRKPGSGRPVGRPPKLTDAHRQYLVKLVDENDTGLALDQMMESLTTECMGLQMSKLAFSRVCQNKIDLLRGHEWEPEQLRTHIQFLDVIEYVEDQEKRAKILDTYNKWRKSKKATKYWKQRDQANNGNADKNDVITKSNLTSTGSITLETTETVESVTLDEAKKIISENLTLCDNSTDECICQSMYNSLGFKPSDHKFPMKIMMALIQIVNNVHYGSASRIDTATKLLALTSDNIDPIIIKLLLCVKSMIETLPLDNQTEEIQEFELCTRYLQPFFQPLFDSGDDKILFKWTNTIGLKNTGNDILTKSRPDGCVKDSRKPIGFYQSIFAKEATTEYKLKHTFEVMVIGTNIKF</sequence>
<dbReference type="GeneID" id="93619069"/>
<evidence type="ECO:0000313" key="3">
    <source>
        <dbReference type="Proteomes" id="UP000009138"/>
    </source>
</evidence>
<name>I1CG13_RHIO9</name>
<dbReference type="Proteomes" id="UP000009138">
    <property type="component" value="Unassembled WGS sequence"/>
</dbReference>
<dbReference type="InParanoid" id="I1CG13"/>
<dbReference type="EMBL" id="CH476741">
    <property type="protein sequence ID" value="EIE87393.1"/>
    <property type="molecule type" value="Genomic_DNA"/>
</dbReference>
<evidence type="ECO:0000313" key="2">
    <source>
        <dbReference type="EMBL" id="EIE87393.1"/>
    </source>
</evidence>
<keyword evidence="3" id="KW-1185">Reference proteome</keyword>
<reference evidence="2 3" key="1">
    <citation type="journal article" date="2009" name="PLoS Genet.">
        <title>Genomic analysis of the basal lineage fungus Rhizopus oryzae reveals a whole-genome duplication.</title>
        <authorList>
            <person name="Ma L.-J."/>
            <person name="Ibrahim A.S."/>
            <person name="Skory C."/>
            <person name="Grabherr M.G."/>
            <person name="Burger G."/>
            <person name="Butler M."/>
            <person name="Elias M."/>
            <person name="Idnurm A."/>
            <person name="Lang B.F."/>
            <person name="Sone T."/>
            <person name="Abe A."/>
            <person name="Calvo S.E."/>
            <person name="Corrochano L.M."/>
            <person name="Engels R."/>
            <person name="Fu J."/>
            <person name="Hansberg W."/>
            <person name="Kim J.-M."/>
            <person name="Kodira C.D."/>
            <person name="Koehrsen M.J."/>
            <person name="Liu B."/>
            <person name="Miranda-Saavedra D."/>
            <person name="O'Leary S."/>
            <person name="Ortiz-Castellanos L."/>
            <person name="Poulter R."/>
            <person name="Rodriguez-Romero J."/>
            <person name="Ruiz-Herrera J."/>
            <person name="Shen Y.-Q."/>
            <person name="Zeng Q."/>
            <person name="Galagan J."/>
            <person name="Birren B.W."/>
            <person name="Cuomo C.A."/>
            <person name="Wickes B.L."/>
        </authorList>
    </citation>
    <scope>NUCLEOTIDE SEQUENCE [LARGE SCALE GENOMIC DNA]</scope>
    <source>
        <strain evidence="3">RA 99-880 / ATCC MYA-4621 / FGSC 9543 / NRRL 43880</strain>
    </source>
</reference>
<organism evidence="2 3">
    <name type="scientific">Rhizopus delemar (strain RA 99-880 / ATCC MYA-4621 / FGSC 9543 / NRRL 43880)</name>
    <name type="common">Mucormycosis agent</name>
    <name type="synonym">Rhizopus arrhizus var. delemar</name>
    <dbReference type="NCBI Taxonomy" id="246409"/>
    <lineage>
        <taxon>Eukaryota</taxon>
        <taxon>Fungi</taxon>
        <taxon>Fungi incertae sedis</taxon>
        <taxon>Mucoromycota</taxon>
        <taxon>Mucoromycotina</taxon>
        <taxon>Mucoromycetes</taxon>
        <taxon>Mucorales</taxon>
        <taxon>Mucorineae</taxon>
        <taxon>Rhizopodaceae</taxon>
        <taxon>Rhizopus</taxon>
    </lineage>
</organism>
<accession>I1CG13</accession>
<dbReference type="RefSeq" id="XP_067522789.1">
    <property type="nucleotide sequence ID" value="XM_067666688.1"/>
</dbReference>
<gene>
    <name evidence="2" type="ORF">RO3G_12104</name>
</gene>
<dbReference type="AlphaFoldDB" id="I1CG13"/>
<feature type="region of interest" description="Disordered" evidence="1">
    <location>
        <begin position="1"/>
        <end position="24"/>
    </location>
</feature>